<sequence length="76" mass="9300">MFFKKNKKGLLRKEYDEALLNLMYRTKDQWENKKEIEEAVFDKDGLLFAETKLAEAKYFYLFKEARIRKIKSTKIR</sequence>
<keyword evidence="2" id="KW-1185">Reference proteome</keyword>
<dbReference type="eggNOG" id="ENOG5033B6J">
    <property type="taxonomic scope" value="Bacteria"/>
</dbReference>
<comment type="caution">
    <text evidence="1">The sequence shown here is derived from an EMBL/GenBank/DDBJ whole genome shotgun (WGS) entry which is preliminary data.</text>
</comment>
<evidence type="ECO:0000313" key="2">
    <source>
        <dbReference type="Proteomes" id="UP000051658"/>
    </source>
</evidence>
<dbReference type="InterPro" id="IPR019644">
    <property type="entry name" value="DUF2508"/>
</dbReference>
<evidence type="ECO:0008006" key="3">
    <source>
        <dbReference type="Google" id="ProtNLM"/>
    </source>
</evidence>
<dbReference type="GeneID" id="89589814"/>
<dbReference type="RefSeq" id="WP_034568159.1">
    <property type="nucleotide sequence ID" value="NZ_JQBS01000001.1"/>
</dbReference>
<organism evidence="1 2">
    <name type="scientific">Carnobacterium divergens DSM 20623</name>
    <dbReference type="NCBI Taxonomy" id="1449336"/>
    <lineage>
        <taxon>Bacteria</taxon>
        <taxon>Bacillati</taxon>
        <taxon>Bacillota</taxon>
        <taxon>Bacilli</taxon>
        <taxon>Lactobacillales</taxon>
        <taxon>Carnobacteriaceae</taxon>
        <taxon>Carnobacterium</taxon>
    </lineage>
</organism>
<dbReference type="EMBL" id="JQBS01000001">
    <property type="protein sequence ID" value="KRN58057.1"/>
    <property type="molecule type" value="Genomic_DNA"/>
</dbReference>
<proteinExistence type="predicted"/>
<reference evidence="1 2" key="1">
    <citation type="journal article" date="2015" name="Genome Announc.">
        <title>Expanding the biotechnology potential of lactobacilli through comparative genomics of 213 strains and associated genera.</title>
        <authorList>
            <person name="Sun Z."/>
            <person name="Harris H.M."/>
            <person name="McCann A."/>
            <person name="Guo C."/>
            <person name="Argimon S."/>
            <person name="Zhang W."/>
            <person name="Yang X."/>
            <person name="Jeffery I.B."/>
            <person name="Cooney J.C."/>
            <person name="Kagawa T.F."/>
            <person name="Liu W."/>
            <person name="Song Y."/>
            <person name="Salvetti E."/>
            <person name="Wrobel A."/>
            <person name="Rasinkangas P."/>
            <person name="Parkhill J."/>
            <person name="Rea M.C."/>
            <person name="O'Sullivan O."/>
            <person name="Ritari J."/>
            <person name="Douillard F.P."/>
            <person name="Paul Ross R."/>
            <person name="Yang R."/>
            <person name="Briner A.E."/>
            <person name="Felis G.E."/>
            <person name="de Vos W.M."/>
            <person name="Barrangou R."/>
            <person name="Klaenhammer T.R."/>
            <person name="Caufield P.W."/>
            <person name="Cui Y."/>
            <person name="Zhang H."/>
            <person name="O'Toole P.W."/>
        </authorList>
    </citation>
    <scope>NUCLEOTIDE SEQUENCE [LARGE SCALE GENOMIC DNA]</scope>
    <source>
        <strain evidence="1 2">DSM 20623</strain>
    </source>
</reference>
<dbReference type="AlphaFoldDB" id="A0A0R2HZ10"/>
<evidence type="ECO:0000313" key="1">
    <source>
        <dbReference type="EMBL" id="KRN58057.1"/>
    </source>
</evidence>
<gene>
    <name evidence="1" type="ORF">IV74_GL001316</name>
</gene>
<name>A0A0R2HZ10_CARDV</name>
<dbReference type="PATRIC" id="fig|1449336.4.peg.1342"/>
<protein>
    <recommendedName>
        <fullName evidence="3">DUF2508 domain-containing protein</fullName>
    </recommendedName>
</protein>
<dbReference type="Pfam" id="PF10704">
    <property type="entry name" value="DUF2508"/>
    <property type="match status" value="1"/>
</dbReference>
<dbReference type="Proteomes" id="UP000051658">
    <property type="component" value="Unassembled WGS sequence"/>
</dbReference>
<accession>A0A0R2HZ10</accession>